<evidence type="ECO:0000313" key="2">
    <source>
        <dbReference type="EMBL" id="RLU17489.1"/>
    </source>
</evidence>
<reference evidence="2 3" key="1">
    <citation type="journal article" date="2018" name="Genome Res.">
        <title>The genomic architecture and molecular evolution of ant odorant receptors.</title>
        <authorList>
            <person name="McKenzie S.K."/>
            <person name="Kronauer D.J.C."/>
        </authorList>
    </citation>
    <scope>NUCLEOTIDE SEQUENCE [LARGE SCALE GENOMIC DNA]</scope>
    <source>
        <strain evidence="2">Clonal line C1</strain>
    </source>
</reference>
<gene>
    <name evidence="2" type="ORF">DMN91_009724</name>
</gene>
<evidence type="ECO:0000256" key="1">
    <source>
        <dbReference type="SAM" id="MobiDB-lite"/>
    </source>
</evidence>
<accession>A0A3L8DC88</accession>
<dbReference type="Proteomes" id="UP000279307">
    <property type="component" value="Chromosome 10"/>
</dbReference>
<protein>
    <submittedName>
        <fullName evidence="2">Uncharacterized protein</fullName>
    </submittedName>
</protein>
<evidence type="ECO:0000313" key="3">
    <source>
        <dbReference type="Proteomes" id="UP000279307"/>
    </source>
</evidence>
<feature type="region of interest" description="Disordered" evidence="1">
    <location>
        <begin position="74"/>
        <end position="94"/>
    </location>
</feature>
<name>A0A3L8DC88_OOCBI</name>
<proteinExistence type="predicted"/>
<dbReference type="EMBL" id="QOIP01000010">
    <property type="protein sequence ID" value="RLU17489.1"/>
    <property type="molecule type" value="Genomic_DNA"/>
</dbReference>
<comment type="caution">
    <text evidence="2">The sequence shown here is derived from an EMBL/GenBank/DDBJ whole genome shotgun (WGS) entry which is preliminary data.</text>
</comment>
<organism evidence="2 3">
    <name type="scientific">Ooceraea biroi</name>
    <name type="common">Clonal raider ant</name>
    <name type="synonym">Cerapachys biroi</name>
    <dbReference type="NCBI Taxonomy" id="2015173"/>
    <lineage>
        <taxon>Eukaryota</taxon>
        <taxon>Metazoa</taxon>
        <taxon>Ecdysozoa</taxon>
        <taxon>Arthropoda</taxon>
        <taxon>Hexapoda</taxon>
        <taxon>Insecta</taxon>
        <taxon>Pterygota</taxon>
        <taxon>Neoptera</taxon>
        <taxon>Endopterygota</taxon>
        <taxon>Hymenoptera</taxon>
        <taxon>Apocrita</taxon>
        <taxon>Aculeata</taxon>
        <taxon>Formicoidea</taxon>
        <taxon>Formicidae</taxon>
        <taxon>Dorylinae</taxon>
        <taxon>Ooceraea</taxon>
    </lineage>
</organism>
<sequence>MPKGEEGVRSVKYFEYYEYTRRGSELFEDPRIKKGQVIRLGNTLTAMLESNMAFPFFMGTLGSCKIQDIENTDVKGGEREKESLEEPSVFSIEL</sequence>
<dbReference type="AlphaFoldDB" id="A0A3L8DC88"/>
<feature type="compositionally biased region" description="Basic and acidic residues" evidence="1">
    <location>
        <begin position="74"/>
        <end position="84"/>
    </location>
</feature>